<dbReference type="InterPro" id="IPR025444">
    <property type="entry name" value="Monooxy_af470"/>
</dbReference>
<dbReference type="EMBL" id="ADHJ01000040">
    <property type="protein sequence ID" value="EFU39405.1"/>
    <property type="molecule type" value="Genomic_DNA"/>
</dbReference>
<feature type="compositionally biased region" description="Pro residues" evidence="1">
    <location>
        <begin position="163"/>
        <end position="172"/>
    </location>
</feature>
<comment type="caution">
    <text evidence="2">The sequence shown here is derived from an EMBL/GenBank/DDBJ whole genome shotgun (WGS) entry which is preliminary data.</text>
</comment>
<name>A0A2R9SPV2_9BACL</name>
<evidence type="ECO:0000313" key="2">
    <source>
        <dbReference type="EMBL" id="EFU39405.1"/>
    </source>
</evidence>
<dbReference type="Proteomes" id="UP000003094">
    <property type="component" value="Unassembled WGS sequence"/>
</dbReference>
<evidence type="ECO:0000256" key="1">
    <source>
        <dbReference type="SAM" id="MobiDB-lite"/>
    </source>
</evidence>
<organism evidence="2 3">
    <name type="scientific">Paenibacillus vortex V453</name>
    <dbReference type="NCBI Taxonomy" id="715225"/>
    <lineage>
        <taxon>Bacteria</taxon>
        <taxon>Bacillati</taxon>
        <taxon>Bacillota</taxon>
        <taxon>Bacilli</taxon>
        <taxon>Bacillales</taxon>
        <taxon>Paenibacillaceae</taxon>
        <taxon>Paenibacillus</taxon>
    </lineage>
</organism>
<evidence type="ECO:0000313" key="3">
    <source>
        <dbReference type="Proteomes" id="UP000003094"/>
    </source>
</evidence>
<proteinExistence type="predicted"/>
<feature type="region of interest" description="Disordered" evidence="1">
    <location>
        <begin position="139"/>
        <end position="172"/>
    </location>
</feature>
<reference evidence="2 3" key="1">
    <citation type="journal article" date="2010" name="BMC Genomics">
        <title>Genome sequence of the pattern forming Paenibacillus vortex bacterium reveals potential for thriving in complex environments.</title>
        <authorList>
            <person name="Sirota-Madi A."/>
            <person name="Olender T."/>
            <person name="Helman Y."/>
            <person name="Ingham C."/>
            <person name="Brainis I."/>
            <person name="Roth D."/>
            <person name="Hagi E."/>
            <person name="Brodsky L."/>
            <person name="Leshkowitz D."/>
            <person name="Galatenko V."/>
            <person name="Nikolaev V."/>
            <person name="Mugasimangalam R.C."/>
            <person name="Bransburg-Zabary S."/>
            <person name="Gutnick D.L."/>
            <person name="Lancet D."/>
            <person name="Ben-Jacob E."/>
        </authorList>
    </citation>
    <scope>NUCLEOTIDE SEQUENCE [LARGE SCALE GENOMIC DNA]</scope>
    <source>
        <strain evidence="2 3">V453</strain>
    </source>
</reference>
<sequence>MSKVIPGRYTAHIDGPFVVFVIGMRINKWWSVHKWLPVVNAMSPMTQELYRNKEELGFLDGTFHLSWRGVTLIQYWRSFEHLEHYARHGAKHLTAWRDFNRKVGTGGDVGIFHESYLIDQGQYECVYNNMPRFGLAKAGAHVPATGRRETASRRLGREGEPAVPTPPNPPNP</sequence>
<gene>
    <name evidence="2" type="ORF">PVOR_25126</name>
</gene>
<protein>
    <submittedName>
        <fullName evidence="2">Uncharacterized protein</fullName>
    </submittedName>
</protein>
<dbReference type="Pfam" id="PF13826">
    <property type="entry name" value="Monooxy_af470-like"/>
    <property type="match status" value="1"/>
</dbReference>
<dbReference type="RefSeq" id="WP_006211777.1">
    <property type="nucleotide sequence ID" value="NZ_ADHJ01000040.1"/>
</dbReference>
<dbReference type="AlphaFoldDB" id="A0A2R9SPV2"/>
<accession>A0A2R9SPV2</accession>
<feature type="compositionally biased region" description="Basic and acidic residues" evidence="1">
    <location>
        <begin position="146"/>
        <end position="160"/>
    </location>
</feature>
<dbReference type="KEGG" id="pvo:PVOR_25126"/>
<keyword evidence="3" id="KW-1185">Reference proteome</keyword>